<evidence type="ECO:0000256" key="5">
    <source>
        <dbReference type="ARBA" id="ARBA00022989"/>
    </source>
</evidence>
<keyword evidence="2 8" id="KW-0997">Cell inner membrane</keyword>
<accession>A0A081NFW3</accession>
<dbReference type="InterPro" id="IPR007449">
    <property type="entry name" value="ZipA_FtsZ-bd_C"/>
</dbReference>
<dbReference type="InterPro" id="IPR036765">
    <property type="entry name" value="ZipA_FtsZ-bd_C_sf"/>
</dbReference>
<keyword evidence="5 8" id="KW-1133">Transmembrane helix</keyword>
<evidence type="ECO:0000256" key="6">
    <source>
        <dbReference type="ARBA" id="ARBA00023136"/>
    </source>
</evidence>
<dbReference type="Gene3D" id="3.30.1400.10">
    <property type="entry name" value="ZipA, C-terminal FtsZ-binding domain"/>
    <property type="match status" value="1"/>
</dbReference>
<keyword evidence="3 8" id="KW-0132">Cell division</keyword>
<evidence type="ECO:0000256" key="4">
    <source>
        <dbReference type="ARBA" id="ARBA00022692"/>
    </source>
</evidence>
<feature type="region of interest" description="Disordered" evidence="10">
    <location>
        <begin position="181"/>
        <end position="205"/>
    </location>
</feature>
<evidence type="ECO:0000256" key="3">
    <source>
        <dbReference type="ARBA" id="ARBA00022618"/>
    </source>
</evidence>
<dbReference type="SUPFAM" id="SSF64383">
    <property type="entry name" value="Cell-division protein ZipA, C-terminal domain"/>
    <property type="match status" value="1"/>
</dbReference>
<dbReference type="SMART" id="SM00771">
    <property type="entry name" value="ZipA_C"/>
    <property type="match status" value="1"/>
</dbReference>
<feature type="compositionally biased region" description="Basic and acidic residues" evidence="10">
    <location>
        <begin position="107"/>
        <end position="117"/>
    </location>
</feature>
<dbReference type="eggNOG" id="COG3115">
    <property type="taxonomic scope" value="Bacteria"/>
</dbReference>
<keyword evidence="13" id="KW-1185">Reference proteome</keyword>
<dbReference type="PANTHER" id="PTHR38685:SF1">
    <property type="entry name" value="CELL DIVISION PROTEIN ZIPA"/>
    <property type="match status" value="1"/>
</dbReference>
<comment type="subunit">
    <text evidence="8">Interacts with FtsZ via their C-terminal domains.</text>
</comment>
<proteinExistence type="inferred from homology"/>
<feature type="region of interest" description="Disordered" evidence="10">
    <location>
        <begin position="140"/>
        <end position="160"/>
    </location>
</feature>
<dbReference type="GO" id="GO:0000917">
    <property type="term" value="P:division septum assembly"/>
    <property type="evidence" value="ECO:0007669"/>
    <property type="project" value="TreeGrafter"/>
</dbReference>
<dbReference type="PANTHER" id="PTHR38685">
    <property type="entry name" value="CELL DIVISION PROTEIN ZIPA"/>
    <property type="match status" value="1"/>
</dbReference>
<comment type="similarity">
    <text evidence="8 9">Belongs to the ZipA family.</text>
</comment>
<feature type="region of interest" description="Disordered" evidence="10">
    <location>
        <begin position="94"/>
        <end position="128"/>
    </location>
</feature>
<comment type="function">
    <text evidence="8 9">Essential cell division protein that stabilizes the FtsZ protofilaments by cross-linking them and that serves as a cytoplasmic membrane anchor for the Z ring. Also required for the recruitment to the septal ring of downstream cell division proteins.</text>
</comment>
<protein>
    <recommendedName>
        <fullName evidence="8 9">Cell division protein ZipA</fullName>
    </recommendedName>
</protein>
<keyword evidence="1 8" id="KW-1003">Cell membrane</keyword>
<evidence type="ECO:0000313" key="12">
    <source>
        <dbReference type="EMBL" id="KEQ17336.1"/>
    </source>
</evidence>
<keyword evidence="6 8" id="KW-0472">Membrane</keyword>
<feature type="compositionally biased region" description="Basic and acidic residues" evidence="10">
    <location>
        <begin position="147"/>
        <end position="160"/>
    </location>
</feature>
<evidence type="ECO:0000313" key="13">
    <source>
        <dbReference type="Proteomes" id="UP000028073"/>
    </source>
</evidence>
<name>A0A081NFW3_9GAMM</name>
<organism evidence="12 13">
    <name type="scientific">Endozoicomonas numazuensis</name>
    <dbReference type="NCBI Taxonomy" id="1137799"/>
    <lineage>
        <taxon>Bacteria</taxon>
        <taxon>Pseudomonadati</taxon>
        <taxon>Pseudomonadota</taxon>
        <taxon>Gammaproteobacteria</taxon>
        <taxon>Oceanospirillales</taxon>
        <taxon>Endozoicomonadaceae</taxon>
        <taxon>Endozoicomonas</taxon>
    </lineage>
</organism>
<dbReference type="RefSeq" id="WP_034838356.1">
    <property type="nucleotide sequence ID" value="NZ_JOKH01000003.1"/>
</dbReference>
<evidence type="ECO:0000256" key="8">
    <source>
        <dbReference type="HAMAP-Rule" id="MF_00509"/>
    </source>
</evidence>
<feature type="region of interest" description="Disordered" evidence="10">
    <location>
        <begin position="45"/>
        <end position="65"/>
    </location>
</feature>
<dbReference type="GO" id="GO:0032153">
    <property type="term" value="C:cell division site"/>
    <property type="evidence" value="ECO:0007669"/>
    <property type="project" value="UniProtKB-UniRule"/>
</dbReference>
<dbReference type="InterPro" id="IPR011919">
    <property type="entry name" value="Cell_div_ZipA"/>
</dbReference>
<feature type="domain" description="ZipA C-terminal FtsZ-binding" evidence="11">
    <location>
        <begin position="213"/>
        <end position="343"/>
    </location>
</feature>
<evidence type="ECO:0000256" key="1">
    <source>
        <dbReference type="ARBA" id="ARBA00022475"/>
    </source>
</evidence>
<gene>
    <name evidence="8" type="primary">zipA</name>
    <name evidence="12" type="ORF">GZ78_16120</name>
</gene>
<dbReference type="HAMAP" id="MF_00509">
    <property type="entry name" value="ZipA"/>
    <property type="match status" value="1"/>
</dbReference>
<dbReference type="Pfam" id="PF04354">
    <property type="entry name" value="ZipA_C"/>
    <property type="match status" value="1"/>
</dbReference>
<keyword evidence="7 8" id="KW-0131">Cell cycle</keyword>
<dbReference type="Proteomes" id="UP000028073">
    <property type="component" value="Unassembled WGS sequence"/>
</dbReference>
<feature type="compositionally biased region" description="Basic and acidic residues" evidence="10">
    <location>
        <begin position="191"/>
        <end position="205"/>
    </location>
</feature>
<feature type="transmembrane region" description="Helical" evidence="8">
    <location>
        <begin position="6"/>
        <end position="23"/>
    </location>
</feature>
<dbReference type="GO" id="GO:0005886">
    <property type="term" value="C:plasma membrane"/>
    <property type="evidence" value="ECO:0007669"/>
    <property type="project" value="UniProtKB-SubCell"/>
</dbReference>
<evidence type="ECO:0000256" key="7">
    <source>
        <dbReference type="ARBA" id="ARBA00023306"/>
    </source>
</evidence>
<evidence type="ECO:0000259" key="11">
    <source>
        <dbReference type="SMART" id="SM00771"/>
    </source>
</evidence>
<dbReference type="EMBL" id="JOKH01000003">
    <property type="protein sequence ID" value="KEQ17336.1"/>
    <property type="molecule type" value="Genomic_DNA"/>
</dbReference>
<evidence type="ECO:0000256" key="2">
    <source>
        <dbReference type="ARBA" id="ARBA00022519"/>
    </source>
</evidence>
<reference evidence="12 13" key="1">
    <citation type="submission" date="2014-06" db="EMBL/GenBank/DDBJ databases">
        <title>Whole Genome Sequences of Three Symbiotic Endozoicomonas Bacteria.</title>
        <authorList>
            <person name="Neave M.J."/>
            <person name="Apprill A."/>
            <person name="Voolstra C.R."/>
        </authorList>
    </citation>
    <scope>NUCLEOTIDE SEQUENCE [LARGE SCALE GENOMIC DNA]</scope>
    <source>
        <strain evidence="12 13">DSM 25634</strain>
    </source>
</reference>
<comment type="caution">
    <text evidence="12">The sequence shown here is derived from an EMBL/GenBank/DDBJ whole genome shotgun (WGS) entry which is preliminary data.</text>
</comment>
<evidence type="ECO:0000256" key="10">
    <source>
        <dbReference type="SAM" id="MobiDB-lite"/>
    </source>
</evidence>
<dbReference type="OrthoDB" id="7054914at2"/>
<dbReference type="GO" id="GO:0043093">
    <property type="term" value="P:FtsZ-dependent cytokinesis"/>
    <property type="evidence" value="ECO:0007669"/>
    <property type="project" value="UniProtKB-UniRule"/>
</dbReference>
<evidence type="ECO:0000256" key="9">
    <source>
        <dbReference type="RuleBase" id="RU003612"/>
    </source>
</evidence>
<dbReference type="STRING" id="1137799.GZ78_16120"/>
<keyword evidence="4 8" id="KW-0812">Transmembrane</keyword>
<dbReference type="NCBIfam" id="TIGR02205">
    <property type="entry name" value="septum_zipA"/>
    <property type="match status" value="1"/>
</dbReference>
<sequence length="357" mass="39698">MSLRDWLVIIGIVVIIGVLADGYRRMRLARKRASELSFGLEDVKGNEDSFGSELPNGGARKSGGATQKLETMKNWVRSEEPVHVPVRDRIEPEFSSLESEAAPAVRPAKEIPERKPPVDMPEIQPEPEPVPVLTQVDEASEVLSSEPRTRMKEPKVREEEQAIVQESFSIKKTEVVEELPAAAPPPVAEAKPARAEKSHRPVNQEKLADRPAASEILVINLLAKSGESFDGARLLQSLLASGMRYGDMSIFHRYANMDGTGQILFSMANGVEPGTFDIAKLESTETPAVTVFMGLPGPREPLKAFMLMEETVRQLALDLGGELKDEHFSVLTQQTLEHYRQRIRDFERKQLTQKLAD</sequence>
<comment type="subcellular location">
    <subcellularLocation>
        <location evidence="8">Cell inner membrane</location>
        <topology evidence="8">Single-pass type I membrane protein</topology>
    </subcellularLocation>
    <text evidence="8">Localizes to the Z ring in an FtsZ-dependent manner.</text>
</comment>
<dbReference type="AlphaFoldDB" id="A0A081NFW3"/>